<reference evidence="2" key="1">
    <citation type="submission" date="2013-09" db="EMBL/GenBank/DDBJ databases">
        <title>The Genome Sequence of Anopheles maculatus species B.</title>
        <authorList>
            <consortium name="The Broad Institute Genomics Platform"/>
            <person name="Neafsey D.E."/>
            <person name="Besansky N."/>
            <person name="Howell P."/>
            <person name="Walton C."/>
            <person name="Young S.K."/>
            <person name="Zeng Q."/>
            <person name="Gargeya S."/>
            <person name="Fitzgerald M."/>
            <person name="Haas B."/>
            <person name="Abouelleil A."/>
            <person name="Allen A.W."/>
            <person name="Alvarado L."/>
            <person name="Arachchi H.M."/>
            <person name="Berlin A.M."/>
            <person name="Chapman S.B."/>
            <person name="Gainer-Dewar J."/>
            <person name="Goldberg J."/>
            <person name="Griggs A."/>
            <person name="Gujja S."/>
            <person name="Hansen M."/>
            <person name="Howarth C."/>
            <person name="Imamovic A."/>
            <person name="Ireland A."/>
            <person name="Larimer J."/>
            <person name="McCowan C."/>
            <person name="Murphy C."/>
            <person name="Pearson M."/>
            <person name="Poon T.W."/>
            <person name="Priest M."/>
            <person name="Roberts A."/>
            <person name="Saif S."/>
            <person name="Shea T."/>
            <person name="Sisk P."/>
            <person name="Sykes S."/>
            <person name="Wortman J."/>
            <person name="Nusbaum C."/>
            <person name="Birren B."/>
        </authorList>
    </citation>
    <scope>NUCLEOTIDE SEQUENCE [LARGE SCALE GENOMIC DNA]</scope>
    <source>
        <strain evidence="2">maculatus3</strain>
    </source>
</reference>
<reference evidence="1" key="2">
    <citation type="submission" date="2020-05" db="UniProtKB">
        <authorList>
            <consortium name="EnsemblMetazoa"/>
        </authorList>
    </citation>
    <scope>IDENTIFICATION</scope>
    <source>
        <strain evidence="1">maculatus3</strain>
    </source>
</reference>
<proteinExistence type="predicted"/>
<evidence type="ECO:0000313" key="1">
    <source>
        <dbReference type="EnsemblMetazoa" id="AMAM024027-PA"/>
    </source>
</evidence>
<sequence>MIGAQNTSVADAQCMQFIATAVNETVNVIGVGYTKCINAADEALGDIVLSYYGSIGALEQTASNATLLDVFRGENVFYTPDNIVAKLRQRLTDHTYDVPTITGELKSQYIGLIANLTAIRNSYIGCMTDTELAFRNYIPLAQQQLSMICGGEVSIPEN</sequence>
<name>A0A182TCD2_9DIPT</name>
<dbReference type="EnsemblMetazoa" id="AMAM024027-RA">
    <property type="protein sequence ID" value="AMAM024027-PA"/>
    <property type="gene ID" value="AMAM024027"/>
</dbReference>
<dbReference type="AlphaFoldDB" id="A0A182TCD2"/>
<accession>A0A182TCD2</accession>
<dbReference type="VEuPathDB" id="VectorBase:AMAM024027"/>
<dbReference type="Proteomes" id="UP000075901">
    <property type="component" value="Unassembled WGS sequence"/>
</dbReference>
<keyword evidence="2" id="KW-1185">Reference proteome</keyword>
<protein>
    <submittedName>
        <fullName evidence="1">Uncharacterized protein</fullName>
    </submittedName>
</protein>
<evidence type="ECO:0000313" key="2">
    <source>
        <dbReference type="Proteomes" id="UP000075901"/>
    </source>
</evidence>
<organism evidence="1 2">
    <name type="scientific">Anopheles maculatus</name>
    <dbReference type="NCBI Taxonomy" id="74869"/>
    <lineage>
        <taxon>Eukaryota</taxon>
        <taxon>Metazoa</taxon>
        <taxon>Ecdysozoa</taxon>
        <taxon>Arthropoda</taxon>
        <taxon>Hexapoda</taxon>
        <taxon>Insecta</taxon>
        <taxon>Pterygota</taxon>
        <taxon>Neoptera</taxon>
        <taxon>Endopterygota</taxon>
        <taxon>Diptera</taxon>
        <taxon>Nematocera</taxon>
        <taxon>Culicoidea</taxon>
        <taxon>Culicidae</taxon>
        <taxon>Anophelinae</taxon>
        <taxon>Anopheles</taxon>
        <taxon>Anopheles maculatus group</taxon>
    </lineage>
</organism>